<keyword evidence="1" id="KW-1133">Transmembrane helix</keyword>
<name>A0A023PSS0_9PAPI</name>
<protein>
    <submittedName>
        <fullName evidence="2">E5B</fullName>
    </submittedName>
</protein>
<dbReference type="Pfam" id="PF17566">
    <property type="entry name" value="DUF5472"/>
    <property type="match status" value="1"/>
</dbReference>
<feature type="non-terminal residue" evidence="2">
    <location>
        <position position="72"/>
    </location>
</feature>
<evidence type="ECO:0000256" key="1">
    <source>
        <dbReference type="SAM" id="Phobius"/>
    </source>
</evidence>
<accession>A0A023PSS0</accession>
<proteinExistence type="predicted"/>
<evidence type="ECO:0000313" key="2">
    <source>
        <dbReference type="EMBL" id="AHX37479.1"/>
    </source>
</evidence>
<sequence length="72" mass="8338">MMLTCQFNDGDTWLGLWLLCAFIVGVLGLLLMHYRAVQGDKHTKCNKCNKHNCNDNYVTMHYDTAGDYIYMN</sequence>
<reference evidence="2" key="1">
    <citation type="journal article" date="2013" name="Clin. Microbiol. Infect.">
        <title>Phylogenetically related, clinically different: human papillomaviruses 6 and 11 variants distribution in genital warts and in laryngeal papillomatosis.</title>
        <authorList>
            <person name="Godinez J.M."/>
            <person name="Nicolas-Parraga S."/>
            <person name="Pimenoff V.N."/>
            <person name="Mengual-Chulia B."/>
            <person name="Munoz N."/>
            <person name="Bosch F.X."/>
            <person name="Sanchez G.I."/>
            <person name="McCloskey J."/>
            <person name="Bravo I.G."/>
        </authorList>
    </citation>
    <scope>NUCLEOTIDE SEQUENCE</scope>
    <source>
        <strain evidence="2">GW445</strain>
    </source>
</reference>
<dbReference type="EMBL" id="KC908085">
    <property type="protein sequence ID" value="AHX37479.1"/>
    <property type="molecule type" value="Genomic_DNA"/>
</dbReference>
<organism evidence="2">
    <name type="scientific">Human papillomavirus type 6</name>
    <dbReference type="NCBI Taxonomy" id="31552"/>
    <lineage>
        <taxon>Viruses</taxon>
        <taxon>Monodnaviria</taxon>
        <taxon>Shotokuvirae</taxon>
        <taxon>Cossaviricota</taxon>
        <taxon>Papovaviricetes</taxon>
        <taxon>Zurhausenvirales</taxon>
        <taxon>Papillomaviridae</taxon>
        <taxon>Firstpapillomavirinae</taxon>
        <taxon>Alphapapillomavirus</taxon>
        <taxon>Alphapapillomavirus 10</taxon>
    </lineage>
</organism>
<keyword evidence="1" id="KW-0472">Membrane</keyword>
<dbReference type="InterPro" id="IPR035154">
    <property type="entry name" value="DUF5472"/>
</dbReference>
<keyword evidence="1" id="KW-0812">Transmembrane</keyword>
<feature type="transmembrane region" description="Helical" evidence="1">
    <location>
        <begin position="12"/>
        <end position="34"/>
    </location>
</feature>